<protein>
    <submittedName>
        <fullName evidence="4">Uncharacterized protein</fullName>
    </submittedName>
</protein>
<feature type="signal peptide" evidence="3">
    <location>
        <begin position="1"/>
        <end position="23"/>
    </location>
</feature>
<dbReference type="Proteomes" id="UP000558488">
    <property type="component" value="Unassembled WGS sequence"/>
</dbReference>
<gene>
    <name evidence="4" type="ORF">mPipKuh1_010811</name>
</gene>
<evidence type="ECO:0000256" key="1">
    <source>
        <dbReference type="SAM" id="MobiDB-lite"/>
    </source>
</evidence>
<keyword evidence="5" id="KW-1185">Reference proteome</keyword>
<dbReference type="AlphaFoldDB" id="A0A7J7X0K8"/>
<feature type="transmembrane region" description="Helical" evidence="2">
    <location>
        <begin position="163"/>
        <end position="185"/>
    </location>
</feature>
<name>A0A7J7X0K8_PIPKU</name>
<sequence>MVSPGLRLLRWALAVFCLWGAGGRVNGKAGTWVIFPPLPVPALAQLQCPHTRRSQTQMQKERRLPNWRNVNSSSLARAAASTRIHFISRPAGDGTRATFHSTHGGARHLHLCPKLESPHPSAGRAIAGNGPGTLPTTPEKELASGNSSVPATEPLKLLPDPELPLLCLLNVCFGVISYFCFNYCIC</sequence>
<evidence type="ECO:0000313" key="4">
    <source>
        <dbReference type="EMBL" id="KAF6343108.1"/>
    </source>
</evidence>
<evidence type="ECO:0000313" key="5">
    <source>
        <dbReference type="Proteomes" id="UP000558488"/>
    </source>
</evidence>
<organism evidence="4 5">
    <name type="scientific">Pipistrellus kuhlii</name>
    <name type="common">Kuhl's pipistrelle</name>
    <dbReference type="NCBI Taxonomy" id="59472"/>
    <lineage>
        <taxon>Eukaryota</taxon>
        <taxon>Metazoa</taxon>
        <taxon>Chordata</taxon>
        <taxon>Craniata</taxon>
        <taxon>Vertebrata</taxon>
        <taxon>Euteleostomi</taxon>
        <taxon>Mammalia</taxon>
        <taxon>Eutheria</taxon>
        <taxon>Laurasiatheria</taxon>
        <taxon>Chiroptera</taxon>
        <taxon>Yangochiroptera</taxon>
        <taxon>Vespertilionidae</taxon>
        <taxon>Pipistrellus</taxon>
    </lineage>
</organism>
<keyword evidence="2" id="KW-1133">Transmembrane helix</keyword>
<comment type="caution">
    <text evidence="4">The sequence shown here is derived from an EMBL/GenBank/DDBJ whole genome shotgun (WGS) entry which is preliminary data.</text>
</comment>
<evidence type="ECO:0000256" key="3">
    <source>
        <dbReference type="SAM" id="SignalP"/>
    </source>
</evidence>
<keyword evidence="3" id="KW-0732">Signal</keyword>
<dbReference type="EMBL" id="JACAGB010000009">
    <property type="protein sequence ID" value="KAF6343108.1"/>
    <property type="molecule type" value="Genomic_DNA"/>
</dbReference>
<feature type="chain" id="PRO_5029503000" evidence="3">
    <location>
        <begin position="24"/>
        <end position="186"/>
    </location>
</feature>
<accession>A0A7J7X0K8</accession>
<evidence type="ECO:0000256" key="2">
    <source>
        <dbReference type="SAM" id="Phobius"/>
    </source>
</evidence>
<keyword evidence="2" id="KW-0472">Membrane</keyword>
<reference evidence="4 5" key="1">
    <citation type="journal article" date="2020" name="Nature">
        <title>Six reference-quality genomes reveal evolution of bat adaptations.</title>
        <authorList>
            <person name="Jebb D."/>
            <person name="Huang Z."/>
            <person name="Pippel M."/>
            <person name="Hughes G.M."/>
            <person name="Lavrichenko K."/>
            <person name="Devanna P."/>
            <person name="Winkler S."/>
            <person name="Jermiin L.S."/>
            <person name="Skirmuntt E.C."/>
            <person name="Katzourakis A."/>
            <person name="Burkitt-Gray L."/>
            <person name="Ray D.A."/>
            <person name="Sullivan K.A.M."/>
            <person name="Roscito J.G."/>
            <person name="Kirilenko B.M."/>
            <person name="Davalos L.M."/>
            <person name="Corthals A.P."/>
            <person name="Power M.L."/>
            <person name="Jones G."/>
            <person name="Ransome R.D."/>
            <person name="Dechmann D.K.N."/>
            <person name="Locatelli A.G."/>
            <person name="Puechmaille S.J."/>
            <person name="Fedrigo O."/>
            <person name="Jarvis E.D."/>
            <person name="Hiller M."/>
            <person name="Vernes S.C."/>
            <person name="Myers E.W."/>
            <person name="Teeling E.C."/>
        </authorList>
    </citation>
    <scope>NUCLEOTIDE SEQUENCE [LARGE SCALE GENOMIC DNA]</scope>
    <source>
        <strain evidence="4">MPipKuh1</strain>
        <tissue evidence="4">Flight muscle</tissue>
    </source>
</reference>
<proteinExistence type="predicted"/>
<keyword evidence="2" id="KW-0812">Transmembrane</keyword>
<feature type="region of interest" description="Disordered" evidence="1">
    <location>
        <begin position="122"/>
        <end position="148"/>
    </location>
</feature>